<dbReference type="Gene3D" id="3.90.226.10">
    <property type="entry name" value="2-enoyl-CoA Hydratase, Chain A, domain 1"/>
    <property type="match status" value="1"/>
</dbReference>
<dbReference type="AlphaFoldDB" id="A0A0B3XTS2"/>
<comment type="caution">
    <text evidence="7">The sequence shown here is derived from an EMBL/GenBank/DDBJ whole genome shotgun (WGS) entry which is preliminary data.</text>
</comment>
<sequence>MRDILRISIASAFLTVGVGAGAVTSTPEVDELPILQQESQHSVAAKRVSALFTRAHYKEISLDDALSARVYQRFIDSLDHNKQVLLLSDVVGFEKYRTLFDDALSKGNLSVAYDMYNVSAKRRIERYEFALALLEKGPFDFEKEGDKFFYDREDAEWPVNKAELDEIWRQRVKYDALNLILADKTWEEAKELLTKRYTRAIKRTKQAKSEDVFQTAMNAFARTIEAHTSYLSPRNAERFQMDMNLSFEGIGAVLQSEDDYTVIKSVVPGGPADESGAIKPEDKIVGVAQDDEEFVDVIGWRLDEVVELIKGPKGSTVRLQVEKGATDAKTTSVVSLTRDKIKLEDRAAKSEVYVPETGPHAGEPLGVITIPSFYNNLSMDVAKEIESLKAQNVKGVIVDLRGNGGGSLTEATLLTGLFIEKGPVVQIRYGQSKISVNRDTDGEVAYDGPLTVLVDRYSASASEIFAAAMQDYNRALIVGEQTFGKGTVQQHRGLGKIYDLYDNPLGSVQFTIAKFYRIDGGSTQHKGVIPDILYPSAVEPAEWGESQAENALPWDSINRANYTTFADDTAALDVLTAKHNKRILQDPEFSYIQDDIKEYKENKDKNFISLVKSVREGEKKEAEEKSLARANERLQRLGMETVTTLDDLPEDMEELDPFLDEAANITFDMIETGRYAITRN</sequence>
<dbReference type="Pfam" id="PF03572">
    <property type="entry name" value="Peptidase_S41"/>
    <property type="match status" value="1"/>
</dbReference>
<evidence type="ECO:0000256" key="4">
    <source>
        <dbReference type="ARBA" id="ARBA00022825"/>
    </source>
</evidence>
<dbReference type="SMART" id="SM00228">
    <property type="entry name" value="PDZ"/>
    <property type="match status" value="1"/>
</dbReference>
<evidence type="ECO:0000256" key="1">
    <source>
        <dbReference type="ARBA" id="ARBA00009179"/>
    </source>
</evidence>
<keyword evidence="4 5" id="KW-0720">Serine protease</keyword>
<keyword evidence="3 5" id="KW-0378">Hydrolase</keyword>
<dbReference type="GO" id="GO:0004252">
    <property type="term" value="F:serine-type endopeptidase activity"/>
    <property type="evidence" value="ECO:0007669"/>
    <property type="project" value="UniProtKB-EC"/>
</dbReference>
<evidence type="ECO:0000313" key="7">
    <source>
        <dbReference type="EMBL" id="KHT52364.1"/>
    </source>
</evidence>
<feature type="domain" description="PDZ" evidence="6">
    <location>
        <begin position="240"/>
        <end position="310"/>
    </location>
</feature>
<accession>A0A0B3XTS2</accession>
<name>A0A0B3XTS2_9ALTE</name>
<dbReference type="Pfam" id="PF00595">
    <property type="entry name" value="PDZ"/>
    <property type="match status" value="1"/>
</dbReference>
<dbReference type="RefSeq" id="WP_039220205.1">
    <property type="nucleotide sequence ID" value="NZ_JWLW01000017.1"/>
</dbReference>
<dbReference type="InterPro" id="IPR029045">
    <property type="entry name" value="ClpP/crotonase-like_dom_sf"/>
</dbReference>
<organism evidence="7 8">
    <name type="scientific">Alteromonas marina</name>
    <dbReference type="NCBI Taxonomy" id="203795"/>
    <lineage>
        <taxon>Bacteria</taxon>
        <taxon>Pseudomonadati</taxon>
        <taxon>Pseudomonadota</taxon>
        <taxon>Gammaproteobacteria</taxon>
        <taxon>Alteromonadales</taxon>
        <taxon>Alteromonadaceae</taxon>
        <taxon>Alteromonas/Salinimonas group</taxon>
        <taxon>Alteromonas</taxon>
    </lineage>
</organism>
<dbReference type="GO" id="GO:0007165">
    <property type="term" value="P:signal transduction"/>
    <property type="evidence" value="ECO:0007669"/>
    <property type="project" value="TreeGrafter"/>
</dbReference>
<dbReference type="PROSITE" id="PS50106">
    <property type="entry name" value="PDZ"/>
    <property type="match status" value="1"/>
</dbReference>
<dbReference type="Pfam" id="PF11818">
    <property type="entry name" value="DUF3340"/>
    <property type="match status" value="1"/>
</dbReference>
<dbReference type="CDD" id="cd07560">
    <property type="entry name" value="Peptidase_S41_CPP"/>
    <property type="match status" value="1"/>
</dbReference>
<dbReference type="NCBIfam" id="NF008388">
    <property type="entry name" value="PRK11186.1"/>
    <property type="match status" value="1"/>
</dbReference>
<dbReference type="Pfam" id="PF17804">
    <property type="entry name" value="TSP_NTD"/>
    <property type="match status" value="1"/>
</dbReference>
<dbReference type="SUPFAM" id="SSF50156">
    <property type="entry name" value="PDZ domain-like"/>
    <property type="match status" value="1"/>
</dbReference>
<evidence type="ECO:0000259" key="6">
    <source>
        <dbReference type="PROSITE" id="PS50106"/>
    </source>
</evidence>
<dbReference type="SMART" id="SM00245">
    <property type="entry name" value="TSPc"/>
    <property type="match status" value="1"/>
</dbReference>
<dbReference type="PANTHER" id="PTHR32060:SF22">
    <property type="entry name" value="CARBOXYL-TERMINAL-PROCESSING PEPTIDASE 3, CHLOROPLASTIC"/>
    <property type="match status" value="1"/>
</dbReference>
<evidence type="ECO:0000256" key="5">
    <source>
        <dbReference type="RuleBase" id="RU004404"/>
    </source>
</evidence>
<dbReference type="Proteomes" id="UP000031197">
    <property type="component" value="Unassembled WGS sequence"/>
</dbReference>
<dbReference type="InterPro" id="IPR005151">
    <property type="entry name" value="Tail-specific_protease"/>
</dbReference>
<dbReference type="FunFam" id="3.90.226.10:FF:000090">
    <property type="entry name" value="Tail-specific protease"/>
    <property type="match status" value="1"/>
</dbReference>
<dbReference type="NCBIfam" id="TIGR00225">
    <property type="entry name" value="prc"/>
    <property type="match status" value="1"/>
</dbReference>
<dbReference type="CDD" id="cd06782">
    <property type="entry name" value="cpPDZ_CPP-like"/>
    <property type="match status" value="1"/>
</dbReference>
<dbReference type="PANTHER" id="PTHR32060">
    <property type="entry name" value="TAIL-SPECIFIC PROTEASE"/>
    <property type="match status" value="1"/>
</dbReference>
<keyword evidence="2 5" id="KW-0645">Protease</keyword>
<keyword evidence="8" id="KW-1185">Reference proteome</keyword>
<dbReference type="InterPro" id="IPR036034">
    <property type="entry name" value="PDZ_sf"/>
</dbReference>
<dbReference type="SUPFAM" id="SSF52096">
    <property type="entry name" value="ClpP/crotonase"/>
    <property type="match status" value="1"/>
</dbReference>
<dbReference type="InterPro" id="IPR004447">
    <property type="entry name" value="Peptidase_S41A"/>
</dbReference>
<dbReference type="GO" id="GO:0030288">
    <property type="term" value="C:outer membrane-bounded periplasmic space"/>
    <property type="evidence" value="ECO:0007669"/>
    <property type="project" value="TreeGrafter"/>
</dbReference>
<dbReference type="InterPro" id="IPR040573">
    <property type="entry name" value="TSP_N"/>
</dbReference>
<gene>
    <name evidence="7" type="ORF">RJ41_10330</name>
</gene>
<dbReference type="GO" id="GO:0006508">
    <property type="term" value="P:proteolysis"/>
    <property type="evidence" value="ECO:0007669"/>
    <property type="project" value="UniProtKB-KW"/>
</dbReference>
<dbReference type="InterPro" id="IPR001478">
    <property type="entry name" value="PDZ"/>
</dbReference>
<evidence type="ECO:0000313" key="8">
    <source>
        <dbReference type="Proteomes" id="UP000031197"/>
    </source>
</evidence>
<comment type="similarity">
    <text evidence="1 5">Belongs to the peptidase S41A family.</text>
</comment>
<evidence type="ECO:0000256" key="2">
    <source>
        <dbReference type="ARBA" id="ARBA00022670"/>
    </source>
</evidence>
<protein>
    <submittedName>
        <fullName evidence="7">Carboxy-terminal protease</fullName>
        <ecNumber evidence="7">3.4.21.102</ecNumber>
    </submittedName>
</protein>
<dbReference type="Gene3D" id="3.30.750.44">
    <property type="match status" value="1"/>
</dbReference>
<dbReference type="EMBL" id="JWLW01000017">
    <property type="protein sequence ID" value="KHT52364.1"/>
    <property type="molecule type" value="Genomic_DNA"/>
</dbReference>
<dbReference type="OrthoDB" id="9812068at2"/>
<evidence type="ECO:0000256" key="3">
    <source>
        <dbReference type="ARBA" id="ARBA00022801"/>
    </source>
</evidence>
<reference evidence="7 8" key="1">
    <citation type="submission" date="2014-12" db="EMBL/GenBank/DDBJ databases">
        <title>Genome sequencing of Alteromonas marina AD001.</title>
        <authorList>
            <person name="Adrian T.G.S."/>
            <person name="Chan K.G."/>
        </authorList>
    </citation>
    <scope>NUCLEOTIDE SEQUENCE [LARGE SCALE GENOMIC DNA]</scope>
    <source>
        <strain evidence="7 8">AD001</strain>
    </source>
</reference>
<dbReference type="EC" id="3.4.21.102" evidence="7"/>
<dbReference type="InterPro" id="IPR020992">
    <property type="entry name" value="Tail_Prtase_C"/>
</dbReference>
<proteinExistence type="inferred from homology"/>
<dbReference type="Gene3D" id="2.30.42.10">
    <property type="match status" value="1"/>
</dbReference>